<evidence type="ECO:0000313" key="9">
    <source>
        <dbReference type="EMBL" id="KAG0686315.1"/>
    </source>
</evidence>
<evidence type="ECO:0000256" key="6">
    <source>
        <dbReference type="ARBA" id="ARBA00023128"/>
    </source>
</evidence>
<reference evidence="9" key="1">
    <citation type="submission" date="2020-11" db="EMBL/GenBank/DDBJ databases">
        <title>Kefir isolates.</title>
        <authorList>
            <person name="Marcisauskas S."/>
            <person name="Kim Y."/>
            <person name="Blasche S."/>
        </authorList>
    </citation>
    <scope>NUCLEOTIDE SEQUENCE</scope>
    <source>
        <strain evidence="9">Olga-1</strain>
    </source>
</reference>
<evidence type="ECO:0000259" key="7">
    <source>
        <dbReference type="Pfam" id="PF00107"/>
    </source>
</evidence>
<dbReference type="GO" id="GO:0005739">
    <property type="term" value="C:mitochondrion"/>
    <property type="evidence" value="ECO:0007669"/>
    <property type="project" value="UniProtKB-SubCell"/>
</dbReference>
<comment type="caution">
    <text evidence="9">The sequence shown here is derived from an EMBL/GenBank/DDBJ whole genome shotgun (WGS) entry which is preliminary data.</text>
</comment>
<sequence>MISSITARAIVYNQYGEPKDEIKCHSYKINLENLKPDDIVVESIACPINPSDINQIQGVYPSKPPLSLTSLPNLNNPAAVTGNEGLFKVIAKGSNVNNFENGDWCIPKNVNFGTWCTHKSALNNEFIKIPKTISINEAATIAVNPSSAYQMLTYFEKLQPGDWFIQNGANSQVGRAAIQIAKKLGLNSLNIVRNRDNINELKNDLISLGATKVITEDDNNSKDFGKTIKSWLNGKEIKLGLNCVGGSSVTGLARKLGHDATLLTYGGMSMKPVILPTSLFIFKNLTAKGFWITGNITRFPNSRLETIEAVIKMMEDGDIVEPSYEETNVKISELTDDKLLEIFVNGLINSKQGKQLIKFE</sequence>
<dbReference type="Gene3D" id="3.90.180.10">
    <property type="entry name" value="Medium-chain alcohol dehydrogenases, catalytic domain"/>
    <property type="match status" value="1"/>
</dbReference>
<evidence type="ECO:0000259" key="8">
    <source>
        <dbReference type="Pfam" id="PF08240"/>
    </source>
</evidence>
<dbReference type="Gene3D" id="3.40.50.720">
    <property type="entry name" value="NAD(P)-binding Rossmann-like Domain"/>
    <property type="match status" value="1"/>
</dbReference>
<dbReference type="Pfam" id="PF00107">
    <property type="entry name" value="ADH_zinc_N"/>
    <property type="match status" value="1"/>
</dbReference>
<evidence type="ECO:0000256" key="5">
    <source>
        <dbReference type="ARBA" id="ARBA00023002"/>
    </source>
</evidence>
<keyword evidence="10" id="KW-1185">Reference proteome</keyword>
<dbReference type="InterPro" id="IPR011032">
    <property type="entry name" value="GroES-like_sf"/>
</dbReference>
<dbReference type="Proteomes" id="UP000697127">
    <property type="component" value="Unassembled WGS sequence"/>
</dbReference>
<dbReference type="PANTHER" id="PTHR43981:SF2">
    <property type="entry name" value="ENOYL-[ACYL-CARRIER-PROTEIN] REDUCTASE, MITOCHONDRIAL"/>
    <property type="match status" value="1"/>
</dbReference>
<dbReference type="SUPFAM" id="SSF51735">
    <property type="entry name" value="NAD(P)-binding Rossmann-fold domains"/>
    <property type="match status" value="1"/>
</dbReference>
<dbReference type="Pfam" id="PF08240">
    <property type="entry name" value="ADH_N"/>
    <property type="match status" value="1"/>
</dbReference>
<dbReference type="SUPFAM" id="SSF50129">
    <property type="entry name" value="GroES-like"/>
    <property type="match status" value="1"/>
</dbReference>
<proteinExistence type="inferred from homology"/>
<dbReference type="AlphaFoldDB" id="A0A9P7BDR7"/>
<keyword evidence="5" id="KW-0560">Oxidoreductase</keyword>
<feature type="domain" description="Alcohol dehydrogenase-like N-terminal" evidence="8">
    <location>
        <begin position="35"/>
        <end position="110"/>
    </location>
</feature>
<keyword evidence="6" id="KW-0496">Mitochondrion</keyword>
<evidence type="ECO:0000256" key="2">
    <source>
        <dbReference type="ARBA" id="ARBA00010371"/>
    </source>
</evidence>
<comment type="similarity">
    <text evidence="2">Belongs to the zinc-containing alcohol dehydrogenase family. Quinone oxidoreductase subfamily.</text>
</comment>
<dbReference type="GO" id="GO:0006631">
    <property type="term" value="P:fatty acid metabolic process"/>
    <property type="evidence" value="ECO:0007669"/>
    <property type="project" value="TreeGrafter"/>
</dbReference>
<feature type="domain" description="Alcohol dehydrogenase-like C-terminal" evidence="7">
    <location>
        <begin position="173"/>
        <end position="301"/>
    </location>
</feature>
<comment type="subcellular location">
    <subcellularLocation>
        <location evidence="1">Mitochondrion</location>
    </subcellularLocation>
</comment>
<accession>A0A9P7BDR7</accession>
<dbReference type="InterPro" id="IPR036291">
    <property type="entry name" value="NAD(P)-bd_dom_sf"/>
</dbReference>
<dbReference type="EMBL" id="PUHW01000613">
    <property type="protein sequence ID" value="KAG0686315.1"/>
    <property type="molecule type" value="Genomic_DNA"/>
</dbReference>
<dbReference type="InterPro" id="IPR013149">
    <property type="entry name" value="ADH-like_C"/>
</dbReference>
<dbReference type="FunFam" id="3.40.50.720:FF:000112">
    <property type="entry name" value="Enoyl-[acyl-carrier-protein] reductase 1, mitochondrial"/>
    <property type="match status" value="1"/>
</dbReference>
<dbReference type="CDD" id="cd08290">
    <property type="entry name" value="ETR"/>
    <property type="match status" value="1"/>
</dbReference>
<evidence type="ECO:0000313" key="10">
    <source>
        <dbReference type="Proteomes" id="UP000697127"/>
    </source>
</evidence>
<name>A0A9P7BDR7_9ASCO</name>
<gene>
    <name evidence="9" type="primary">ETR1_2</name>
    <name evidence="9" type="ORF">C6P40_004504</name>
</gene>
<organism evidence="9 10">
    <name type="scientific">Pichia californica</name>
    <dbReference type="NCBI Taxonomy" id="460514"/>
    <lineage>
        <taxon>Eukaryota</taxon>
        <taxon>Fungi</taxon>
        <taxon>Dikarya</taxon>
        <taxon>Ascomycota</taxon>
        <taxon>Saccharomycotina</taxon>
        <taxon>Pichiomycetes</taxon>
        <taxon>Pichiales</taxon>
        <taxon>Pichiaceae</taxon>
        <taxon>Pichia</taxon>
    </lineage>
</organism>
<evidence type="ECO:0000256" key="1">
    <source>
        <dbReference type="ARBA" id="ARBA00004173"/>
    </source>
</evidence>
<evidence type="ECO:0000256" key="4">
    <source>
        <dbReference type="ARBA" id="ARBA00022946"/>
    </source>
</evidence>
<dbReference type="InterPro" id="IPR051034">
    <property type="entry name" value="Mito_Enoyl-ACP_Reductase"/>
</dbReference>
<protein>
    <submittedName>
        <fullName evidence="9">Mitochondrial 2-enoyl thioester reductase</fullName>
    </submittedName>
</protein>
<dbReference type="GO" id="GO:0016491">
    <property type="term" value="F:oxidoreductase activity"/>
    <property type="evidence" value="ECO:0007669"/>
    <property type="project" value="UniProtKB-KW"/>
</dbReference>
<dbReference type="PANTHER" id="PTHR43981">
    <property type="entry name" value="ENOYL-[ACYL-CARRIER-PROTEIN] REDUCTASE, MITOCHONDRIAL"/>
    <property type="match status" value="1"/>
</dbReference>
<dbReference type="InterPro" id="IPR013154">
    <property type="entry name" value="ADH-like_N"/>
</dbReference>
<evidence type="ECO:0000256" key="3">
    <source>
        <dbReference type="ARBA" id="ARBA00022857"/>
    </source>
</evidence>
<keyword evidence="3" id="KW-0521">NADP</keyword>
<keyword evidence="4" id="KW-0809">Transit peptide</keyword>